<evidence type="ECO:0000259" key="1">
    <source>
        <dbReference type="Pfam" id="PF17844"/>
    </source>
</evidence>
<gene>
    <name evidence="2" type="ORF">EII11_09950</name>
</gene>
<keyword evidence="3" id="KW-1185">Reference proteome</keyword>
<reference evidence="2 3" key="1">
    <citation type="submission" date="2018-11" db="EMBL/GenBank/DDBJ databases">
        <title>Genomes From Bacteria Associated with the Canine Oral Cavity: a Test Case for Automated Genome-Based Taxonomic Assignment.</title>
        <authorList>
            <person name="Coil D.A."/>
            <person name="Jospin G."/>
            <person name="Darling A.E."/>
            <person name="Wallis C."/>
            <person name="Davis I.J."/>
            <person name="Harris S."/>
            <person name="Eisen J.A."/>
            <person name="Holcombe L.J."/>
            <person name="O'Flynn C."/>
        </authorList>
    </citation>
    <scope>NUCLEOTIDE SEQUENCE [LARGE SCALE GENOMIC DNA]</scope>
    <source>
        <strain evidence="2 3">OH770</strain>
    </source>
</reference>
<proteinExistence type="predicted"/>
<dbReference type="SUPFAM" id="SSF55718">
    <property type="entry name" value="SCP-like"/>
    <property type="match status" value="1"/>
</dbReference>
<evidence type="ECO:0000313" key="2">
    <source>
        <dbReference type="EMBL" id="RRC94533.1"/>
    </source>
</evidence>
<dbReference type="RefSeq" id="WP_124872315.1">
    <property type="nucleotide sequence ID" value="NZ_RQZF01000014.1"/>
</dbReference>
<dbReference type="InterPro" id="IPR041629">
    <property type="entry name" value="SCP_3"/>
</dbReference>
<comment type="caution">
    <text evidence="2">The sequence shown here is derived from an EMBL/GenBank/DDBJ whole genome shotgun (WGS) entry which is preliminary data.</text>
</comment>
<dbReference type="Gene3D" id="3.30.1050.40">
    <property type="match status" value="1"/>
</dbReference>
<evidence type="ECO:0000313" key="3">
    <source>
        <dbReference type="Proteomes" id="UP000280444"/>
    </source>
</evidence>
<dbReference type="OrthoDB" id="8481083at2"/>
<organism evidence="2 3">
    <name type="scientific">Schaalia canis</name>
    <dbReference type="NCBI Taxonomy" id="100469"/>
    <lineage>
        <taxon>Bacteria</taxon>
        <taxon>Bacillati</taxon>
        <taxon>Actinomycetota</taxon>
        <taxon>Actinomycetes</taxon>
        <taxon>Actinomycetales</taxon>
        <taxon>Actinomycetaceae</taxon>
        <taxon>Schaalia</taxon>
    </lineage>
</organism>
<feature type="domain" description="Bacterial SCP orthologue" evidence="1">
    <location>
        <begin position="26"/>
        <end position="113"/>
    </location>
</feature>
<dbReference type="Pfam" id="PF17844">
    <property type="entry name" value="SCP_3"/>
    <property type="match status" value="1"/>
</dbReference>
<sequence>MPRRISVEKGRAALQAWQEAPEAVTRAVLLTAVRFTLEEFAERFPGRSVEVRVPPAGAVQILEGSTHRRGTPPAVVEMDMSTWLSLVVGQISWSEAVAQGCIQASGERADLTDCFRD</sequence>
<dbReference type="AlphaFoldDB" id="A0A3P1SB99"/>
<accession>A0A3P1SB99</accession>
<name>A0A3P1SB99_9ACTO</name>
<dbReference type="Proteomes" id="UP000280444">
    <property type="component" value="Unassembled WGS sequence"/>
</dbReference>
<dbReference type="EMBL" id="RQZF01000014">
    <property type="protein sequence ID" value="RRC94533.1"/>
    <property type="molecule type" value="Genomic_DNA"/>
</dbReference>
<dbReference type="InterPro" id="IPR036527">
    <property type="entry name" value="SCP2_sterol-bd_dom_sf"/>
</dbReference>
<protein>
    <recommendedName>
        <fullName evidence="1">Bacterial SCP orthologue domain-containing protein</fullName>
    </recommendedName>
</protein>